<gene>
    <name evidence="3" type="ORF">Tcan_15116</name>
</gene>
<dbReference type="Proteomes" id="UP000031036">
    <property type="component" value="Unassembled WGS sequence"/>
</dbReference>
<proteinExistence type="predicted"/>
<dbReference type="EMBL" id="JPKZ01000509">
    <property type="protein sequence ID" value="KHN86906.1"/>
    <property type="molecule type" value="Genomic_DNA"/>
</dbReference>
<reference evidence="3 4" key="1">
    <citation type="submission" date="2014-11" db="EMBL/GenBank/DDBJ databases">
        <title>Genetic blueprint of the zoonotic pathogen Toxocara canis.</title>
        <authorList>
            <person name="Zhu X.-Q."/>
            <person name="Korhonen P.K."/>
            <person name="Cai H."/>
            <person name="Young N.D."/>
            <person name="Nejsum P."/>
            <person name="von Samson-Himmelstjerna G."/>
            <person name="Boag P.R."/>
            <person name="Tan P."/>
            <person name="Li Q."/>
            <person name="Min J."/>
            <person name="Yang Y."/>
            <person name="Wang X."/>
            <person name="Fang X."/>
            <person name="Hall R.S."/>
            <person name="Hofmann A."/>
            <person name="Sternberg P.W."/>
            <person name="Jex A.R."/>
            <person name="Gasser R.B."/>
        </authorList>
    </citation>
    <scope>NUCLEOTIDE SEQUENCE [LARGE SCALE GENOMIC DNA]</scope>
    <source>
        <strain evidence="3">PN_DK_2014</strain>
    </source>
</reference>
<organism evidence="3 4">
    <name type="scientific">Toxocara canis</name>
    <name type="common">Canine roundworm</name>
    <dbReference type="NCBI Taxonomy" id="6265"/>
    <lineage>
        <taxon>Eukaryota</taxon>
        <taxon>Metazoa</taxon>
        <taxon>Ecdysozoa</taxon>
        <taxon>Nematoda</taxon>
        <taxon>Chromadorea</taxon>
        <taxon>Rhabditida</taxon>
        <taxon>Spirurina</taxon>
        <taxon>Ascaridomorpha</taxon>
        <taxon>Ascaridoidea</taxon>
        <taxon>Toxocaridae</taxon>
        <taxon>Toxocara</taxon>
    </lineage>
</organism>
<sequence length="265" mass="29445">MRAEWTAALLGDVYVFVRIFGLMFICIYAIVMCRKKRSRELISTATMSADALSPTPSQKAVNAPAVPATPDRRISRNEKDSLNFIRAAQKLRNVKATIHRSLRSKQLVVRSSASGTSRSIEEGTQKSEAMLAKLEKAEVKKDITVDCTQIATLRKDAPKSTEQKSKEKDKQDEIVEAQAMRTAQPESEGCQKAMLMRWFGAPARSLTVSATANKKTGQAVDDTQESRLTYSTIPSPRKTARTSTTVNRDSKFGNLFHLTRGIIFK</sequence>
<evidence type="ECO:0000256" key="1">
    <source>
        <dbReference type="SAM" id="MobiDB-lite"/>
    </source>
</evidence>
<accession>A0A0B2VTN4</accession>
<evidence type="ECO:0000313" key="3">
    <source>
        <dbReference type="EMBL" id="KHN86906.1"/>
    </source>
</evidence>
<keyword evidence="2" id="KW-0472">Membrane</keyword>
<feature type="region of interest" description="Disordered" evidence="1">
    <location>
        <begin position="53"/>
        <end position="72"/>
    </location>
</feature>
<comment type="caution">
    <text evidence="3">The sequence shown here is derived from an EMBL/GenBank/DDBJ whole genome shotgun (WGS) entry which is preliminary data.</text>
</comment>
<evidence type="ECO:0000256" key="2">
    <source>
        <dbReference type="SAM" id="Phobius"/>
    </source>
</evidence>
<dbReference type="AlphaFoldDB" id="A0A0B2VTN4"/>
<keyword evidence="2" id="KW-1133">Transmembrane helix</keyword>
<keyword evidence="4" id="KW-1185">Reference proteome</keyword>
<evidence type="ECO:0000313" key="4">
    <source>
        <dbReference type="Proteomes" id="UP000031036"/>
    </source>
</evidence>
<keyword evidence="2" id="KW-0812">Transmembrane</keyword>
<name>A0A0B2VTN4_TOXCA</name>
<protein>
    <submittedName>
        <fullName evidence="3">Uncharacterized protein</fullName>
    </submittedName>
</protein>
<feature type="transmembrane region" description="Helical" evidence="2">
    <location>
        <begin position="13"/>
        <end position="31"/>
    </location>
</feature>